<evidence type="ECO:0000256" key="1">
    <source>
        <dbReference type="ARBA" id="ARBA00093462"/>
    </source>
</evidence>
<evidence type="ECO:0000256" key="2">
    <source>
        <dbReference type="SAM" id="MobiDB-lite"/>
    </source>
</evidence>
<evidence type="ECO:0000313" key="5">
    <source>
        <dbReference type="Proteomes" id="UP000767392"/>
    </source>
</evidence>
<evidence type="ECO:0000313" key="4">
    <source>
        <dbReference type="EMBL" id="TPR12763.1"/>
    </source>
</evidence>
<feature type="region of interest" description="Disordered" evidence="2">
    <location>
        <begin position="139"/>
        <end position="163"/>
    </location>
</feature>
<organism evidence="4 5">
    <name type="scientific">Apilactobacillus timberlakei</name>
    <dbReference type="NCBI Taxonomy" id="2008380"/>
    <lineage>
        <taxon>Bacteria</taxon>
        <taxon>Bacillati</taxon>
        <taxon>Bacillota</taxon>
        <taxon>Bacilli</taxon>
        <taxon>Lactobacillales</taxon>
        <taxon>Lactobacillaceae</taxon>
        <taxon>Apilactobacillus</taxon>
    </lineage>
</organism>
<reference evidence="4 5" key="1">
    <citation type="submission" date="2018-08" db="EMBL/GenBank/DDBJ databases">
        <title>Comparative genomics of wild bee and flower associated Lactobacillus reveals potential adaptation to the bee host.</title>
        <authorList>
            <person name="Vuong H.Q."/>
            <person name="Mcfrederick Q.S."/>
        </authorList>
    </citation>
    <scope>NUCLEOTIDE SEQUENCE [LARGE SCALE GENOMIC DNA]</scope>
    <source>
        <strain evidence="4 5">HV_04</strain>
    </source>
</reference>
<dbReference type="InterPro" id="IPR053162">
    <property type="entry name" value="DnaD"/>
</dbReference>
<feature type="compositionally biased region" description="Basic and acidic residues" evidence="2">
    <location>
        <begin position="261"/>
        <end position="302"/>
    </location>
</feature>
<proteinExistence type="inferred from homology"/>
<feature type="region of interest" description="Disordered" evidence="2">
    <location>
        <begin position="234"/>
        <end position="310"/>
    </location>
</feature>
<accession>A0ABY2YRD1</accession>
<keyword evidence="5" id="KW-1185">Reference proteome</keyword>
<feature type="compositionally biased region" description="Basic and acidic residues" evidence="2">
    <location>
        <begin position="234"/>
        <end position="252"/>
    </location>
</feature>
<name>A0ABY2YRD1_9LACO</name>
<sequence length="310" mass="35949">MLMTKVYKDRESNFTHIKNDIFNTANPKYTIDEPLTAKAIGIFCYMWSLPDDWDYYITELAKHFKEQKAAVSTAVSELEKYGFLRRKWHRNKGKFASFDWILNESPLTDYPSTVNPPTENPSTDNRALLSTNGTKDLYNKVSSSGGESQNQSEEQNSKENTPSNAFKMYEQLWGFPNAIAIQDLKEWINDYSDELVACAITIAGRNNVSSRGAYSYLDKILTEWSKSGIETVEDAKKQNKEHSQRLDREFKQRKSYGGHTPIKEEPPEWLKKYEDNNYKPDHSKSNNNQHDSKRTKELEDKLKRIRSANN</sequence>
<dbReference type="EMBL" id="QUAM01000006">
    <property type="protein sequence ID" value="TPR12763.1"/>
    <property type="molecule type" value="Genomic_DNA"/>
</dbReference>
<dbReference type="NCBIfam" id="TIGR01446">
    <property type="entry name" value="DnaD_dom"/>
    <property type="match status" value="1"/>
</dbReference>
<dbReference type="Pfam" id="PF07261">
    <property type="entry name" value="DnaB_2"/>
    <property type="match status" value="1"/>
</dbReference>
<dbReference type="PANTHER" id="PTHR37293">
    <property type="entry name" value="PHAGE REPLICATION PROTEIN-RELATED"/>
    <property type="match status" value="1"/>
</dbReference>
<dbReference type="Proteomes" id="UP000767392">
    <property type="component" value="Unassembled WGS sequence"/>
</dbReference>
<comment type="caution">
    <text evidence="4">The sequence shown here is derived from an EMBL/GenBank/DDBJ whole genome shotgun (WGS) entry which is preliminary data.</text>
</comment>
<comment type="similarity">
    <text evidence="1">Belongs to the DnaB/DnaD family.</text>
</comment>
<feature type="compositionally biased region" description="Low complexity" evidence="2">
    <location>
        <begin position="142"/>
        <end position="154"/>
    </location>
</feature>
<dbReference type="InterPro" id="IPR034829">
    <property type="entry name" value="DnaD-like_sf"/>
</dbReference>
<feature type="domain" description="DnaB/C C-terminal" evidence="3">
    <location>
        <begin position="166"/>
        <end position="238"/>
    </location>
</feature>
<dbReference type="PANTHER" id="PTHR37293:SF9">
    <property type="entry name" value="PHI ETA ORF 22-LIKE PROTEIN"/>
    <property type="match status" value="1"/>
</dbReference>
<dbReference type="Gene3D" id="1.10.10.630">
    <property type="entry name" value="DnaD domain-like"/>
    <property type="match status" value="1"/>
</dbReference>
<protein>
    <submittedName>
        <fullName evidence="4">DnaD domain protein</fullName>
    </submittedName>
</protein>
<dbReference type="SUPFAM" id="SSF158499">
    <property type="entry name" value="DnaD domain-like"/>
    <property type="match status" value="1"/>
</dbReference>
<evidence type="ECO:0000259" key="3">
    <source>
        <dbReference type="Pfam" id="PF07261"/>
    </source>
</evidence>
<dbReference type="InterPro" id="IPR006343">
    <property type="entry name" value="DnaB/C_C"/>
</dbReference>
<gene>
    <name evidence="4" type="ORF">DY048_07065</name>
</gene>